<evidence type="ECO:0000313" key="1">
    <source>
        <dbReference type="EMBL" id="TCT39322.1"/>
    </source>
</evidence>
<dbReference type="EMBL" id="SMAR01000013">
    <property type="protein sequence ID" value="TCT39322.1"/>
    <property type="molecule type" value="Genomic_DNA"/>
</dbReference>
<protein>
    <submittedName>
        <fullName evidence="1">Uncharacterized protein YecE (DUF72 family)</fullName>
    </submittedName>
</protein>
<dbReference type="InterPro" id="IPR002763">
    <property type="entry name" value="DUF72"/>
</dbReference>
<proteinExistence type="predicted"/>
<dbReference type="SUPFAM" id="SSF117396">
    <property type="entry name" value="TM1631-like"/>
    <property type="match status" value="1"/>
</dbReference>
<accession>A0A4R3NT29</accession>
<dbReference type="Gene3D" id="3.20.20.410">
    <property type="entry name" value="Protein of unknown function UPF0759"/>
    <property type="match status" value="1"/>
</dbReference>
<dbReference type="OrthoDB" id="9780310at2"/>
<dbReference type="PANTHER" id="PTHR30348">
    <property type="entry name" value="UNCHARACTERIZED PROTEIN YECE"/>
    <property type="match status" value="1"/>
</dbReference>
<dbReference type="AlphaFoldDB" id="A0A4R3NT29"/>
<dbReference type="Pfam" id="PF01904">
    <property type="entry name" value="DUF72"/>
    <property type="match status" value="1"/>
</dbReference>
<sequence>MVQASGTLRAGIGGWKFDAWNTSFYPEGLPKTRQLEYASQRLSVIEVNATYYSSQKPSTFAKWAETVPGTFVFALKASRFCTNRKRLSEAEGSVEKFLGSGLTELGDHLGPILWQFTPTKSFQKDDFESFLQLLPEKRDGISLRHAVEVRHPSFLVPEFVSLARKYKVSVVCADHPEYPMLADITGDFIYARLQNGSDENPLCYTDTGIEGWAERLRVWASGRQPDDLPLFDDFEPEHKKRDVYAFFIKGGKVNAPAGAMALQSRLN</sequence>
<organism evidence="1 2">
    <name type="scientific">Martelella mediterranea</name>
    <dbReference type="NCBI Taxonomy" id="293089"/>
    <lineage>
        <taxon>Bacteria</taxon>
        <taxon>Pseudomonadati</taxon>
        <taxon>Pseudomonadota</taxon>
        <taxon>Alphaproteobacteria</taxon>
        <taxon>Hyphomicrobiales</taxon>
        <taxon>Aurantimonadaceae</taxon>
        <taxon>Martelella</taxon>
    </lineage>
</organism>
<keyword evidence="2" id="KW-1185">Reference proteome</keyword>
<dbReference type="Proteomes" id="UP000295097">
    <property type="component" value="Unassembled WGS sequence"/>
</dbReference>
<dbReference type="PANTHER" id="PTHR30348:SF4">
    <property type="entry name" value="DUF72 DOMAIN-CONTAINING PROTEIN"/>
    <property type="match status" value="1"/>
</dbReference>
<comment type="caution">
    <text evidence="1">The sequence shown here is derived from an EMBL/GenBank/DDBJ whole genome shotgun (WGS) entry which is preliminary data.</text>
</comment>
<dbReference type="InterPro" id="IPR036520">
    <property type="entry name" value="UPF0759_sf"/>
</dbReference>
<reference evidence="1 2" key="1">
    <citation type="submission" date="2019-03" db="EMBL/GenBank/DDBJ databases">
        <title>Freshwater and sediment microbial communities from various areas in North America, analyzing microbe dynamics in response to fracking.</title>
        <authorList>
            <person name="Lamendella R."/>
        </authorList>
    </citation>
    <scope>NUCLEOTIDE SEQUENCE [LARGE SCALE GENOMIC DNA]</scope>
    <source>
        <strain evidence="1 2">175.2</strain>
    </source>
</reference>
<name>A0A4R3NT29_9HYPH</name>
<dbReference type="RefSeq" id="WP_132311248.1">
    <property type="nucleotide sequence ID" value="NZ_SMAR01000013.1"/>
</dbReference>
<evidence type="ECO:0000313" key="2">
    <source>
        <dbReference type="Proteomes" id="UP000295097"/>
    </source>
</evidence>
<gene>
    <name evidence="1" type="ORF">EDC90_101363</name>
</gene>